<feature type="non-terminal residue" evidence="2">
    <location>
        <position position="1"/>
    </location>
</feature>
<name>A0A9N7V295_PLEPL</name>
<dbReference type="AlphaFoldDB" id="A0A9N7V295"/>
<protein>
    <submittedName>
        <fullName evidence="2">Uncharacterized protein</fullName>
    </submittedName>
</protein>
<accession>A0A9N7V295</accession>
<comment type="caution">
    <text evidence="2">The sequence shown here is derived from an EMBL/GenBank/DDBJ whole genome shotgun (WGS) entry which is preliminary data.</text>
</comment>
<dbReference type="Proteomes" id="UP001153269">
    <property type="component" value="Unassembled WGS sequence"/>
</dbReference>
<evidence type="ECO:0000313" key="2">
    <source>
        <dbReference type="EMBL" id="CAB1441420.1"/>
    </source>
</evidence>
<sequence length="60" mass="6385">VSSSPEETAQREGMRWKRRKTAVAVMQQPEGDAAENVTQRPVIPTGLGLGAASPLSPPQD</sequence>
<feature type="region of interest" description="Disordered" evidence="1">
    <location>
        <begin position="1"/>
        <end position="20"/>
    </location>
</feature>
<dbReference type="EMBL" id="CADEAL010002646">
    <property type="protein sequence ID" value="CAB1441420.1"/>
    <property type="molecule type" value="Genomic_DNA"/>
</dbReference>
<evidence type="ECO:0000313" key="3">
    <source>
        <dbReference type="Proteomes" id="UP001153269"/>
    </source>
</evidence>
<proteinExistence type="predicted"/>
<keyword evidence="3" id="KW-1185">Reference proteome</keyword>
<gene>
    <name evidence="2" type="ORF">PLEPLA_LOCUS29193</name>
</gene>
<organism evidence="2 3">
    <name type="scientific">Pleuronectes platessa</name>
    <name type="common">European plaice</name>
    <dbReference type="NCBI Taxonomy" id="8262"/>
    <lineage>
        <taxon>Eukaryota</taxon>
        <taxon>Metazoa</taxon>
        <taxon>Chordata</taxon>
        <taxon>Craniata</taxon>
        <taxon>Vertebrata</taxon>
        <taxon>Euteleostomi</taxon>
        <taxon>Actinopterygii</taxon>
        <taxon>Neopterygii</taxon>
        <taxon>Teleostei</taxon>
        <taxon>Neoteleostei</taxon>
        <taxon>Acanthomorphata</taxon>
        <taxon>Carangaria</taxon>
        <taxon>Pleuronectiformes</taxon>
        <taxon>Pleuronectoidei</taxon>
        <taxon>Pleuronectidae</taxon>
        <taxon>Pleuronectes</taxon>
    </lineage>
</organism>
<reference evidence="2" key="1">
    <citation type="submission" date="2020-03" db="EMBL/GenBank/DDBJ databases">
        <authorList>
            <person name="Weist P."/>
        </authorList>
    </citation>
    <scope>NUCLEOTIDE SEQUENCE</scope>
</reference>
<evidence type="ECO:0000256" key="1">
    <source>
        <dbReference type="SAM" id="MobiDB-lite"/>
    </source>
</evidence>